<proteinExistence type="predicted"/>
<organism evidence="2 3">
    <name type="scientific">Paracoccus aurantius</name>
    <dbReference type="NCBI Taxonomy" id="3073814"/>
    <lineage>
        <taxon>Bacteria</taxon>
        <taxon>Pseudomonadati</taxon>
        <taxon>Pseudomonadota</taxon>
        <taxon>Alphaproteobacteria</taxon>
        <taxon>Rhodobacterales</taxon>
        <taxon>Paracoccaceae</taxon>
        <taxon>Paracoccus</taxon>
    </lineage>
</organism>
<dbReference type="EMBL" id="JAVQLW010000005">
    <property type="protein sequence ID" value="MDS9469962.1"/>
    <property type="molecule type" value="Genomic_DNA"/>
</dbReference>
<evidence type="ECO:0008006" key="4">
    <source>
        <dbReference type="Google" id="ProtNLM"/>
    </source>
</evidence>
<keyword evidence="3" id="KW-1185">Reference proteome</keyword>
<evidence type="ECO:0000313" key="3">
    <source>
        <dbReference type="Proteomes" id="UP001269144"/>
    </source>
</evidence>
<dbReference type="Proteomes" id="UP001269144">
    <property type="component" value="Unassembled WGS sequence"/>
</dbReference>
<evidence type="ECO:0000313" key="2">
    <source>
        <dbReference type="EMBL" id="MDS9469962.1"/>
    </source>
</evidence>
<feature type="transmembrane region" description="Helical" evidence="1">
    <location>
        <begin position="87"/>
        <end position="107"/>
    </location>
</feature>
<dbReference type="InterPro" id="IPR041916">
    <property type="entry name" value="Anti_sigma_zinc_sf"/>
</dbReference>
<keyword evidence="1" id="KW-1133">Transmembrane helix</keyword>
<gene>
    <name evidence="2" type="ORF">RGQ15_20645</name>
</gene>
<sequence>MDDQADRPDDITLMAYVRGTLPEKEQAAVEEAARQLPEVRGDIALLRGLLLTRETGDEAAPGDLGWARLSRAIDAERVAPDRSRRRWLRPLEIAATVLLAVGLWQFAVLPRLPQILPGTDRYAPASQTAGGTLAVAFVPEATEARIRALLQDIGAEIIGGPSALGLWTLGFRNDTARDAALQRLSEETAIVESVQAN</sequence>
<keyword evidence="1" id="KW-0472">Membrane</keyword>
<protein>
    <recommendedName>
        <fullName evidence="4">Anti-sigma factor</fullName>
    </recommendedName>
</protein>
<comment type="caution">
    <text evidence="2">The sequence shown here is derived from an EMBL/GenBank/DDBJ whole genome shotgun (WGS) entry which is preliminary data.</text>
</comment>
<keyword evidence="1" id="KW-0812">Transmembrane</keyword>
<dbReference type="RefSeq" id="WP_311162745.1">
    <property type="nucleotide sequence ID" value="NZ_JAVQLW010000005.1"/>
</dbReference>
<accession>A0ABU2HY24</accession>
<evidence type="ECO:0000256" key="1">
    <source>
        <dbReference type="SAM" id="Phobius"/>
    </source>
</evidence>
<dbReference type="Gene3D" id="1.10.10.1320">
    <property type="entry name" value="Anti-sigma factor, zinc-finger domain"/>
    <property type="match status" value="1"/>
</dbReference>
<name>A0ABU2HY24_9RHOB</name>
<reference evidence="3" key="1">
    <citation type="submission" date="2023-07" db="EMBL/GenBank/DDBJ databases">
        <title>Paracoccus sp. MBLB3053 whole genome sequence.</title>
        <authorList>
            <person name="Hwang C.Y."/>
            <person name="Cho E.-S."/>
            <person name="Seo M.-J."/>
        </authorList>
    </citation>
    <scope>NUCLEOTIDE SEQUENCE [LARGE SCALE GENOMIC DNA]</scope>
    <source>
        <strain evidence="3">MBLB3053</strain>
    </source>
</reference>